<dbReference type="Gene3D" id="3.40.50.150">
    <property type="entry name" value="Vaccinia Virus protein VP39"/>
    <property type="match status" value="1"/>
</dbReference>
<dbReference type="InterPro" id="IPR051422">
    <property type="entry name" value="AlkB_tRNA_MeTrf/Diox"/>
</dbReference>
<dbReference type="GO" id="GO:0106335">
    <property type="term" value="F:tRNA (5-carboxymethyluridine(34)-5-O)-methyltransferase activity"/>
    <property type="evidence" value="ECO:0007669"/>
    <property type="project" value="TreeGrafter"/>
</dbReference>
<keyword evidence="1" id="KW-0489">Methyltransferase</keyword>
<reference evidence="4 5" key="1">
    <citation type="submission" date="2020-02" db="EMBL/GenBank/DDBJ databases">
        <title>Draft genome sequence of Haematococcus lacustris strain NIES-144.</title>
        <authorList>
            <person name="Morimoto D."/>
            <person name="Nakagawa S."/>
            <person name="Yoshida T."/>
            <person name="Sawayama S."/>
        </authorList>
    </citation>
    <scope>NUCLEOTIDE SEQUENCE [LARGE SCALE GENOMIC DNA]</scope>
    <source>
        <strain evidence="4 5">NIES-144</strain>
    </source>
</reference>
<dbReference type="SUPFAM" id="SSF53335">
    <property type="entry name" value="S-adenosyl-L-methionine-dependent methyltransferases"/>
    <property type="match status" value="1"/>
</dbReference>
<dbReference type="InterPro" id="IPR029063">
    <property type="entry name" value="SAM-dependent_MTases_sf"/>
</dbReference>
<evidence type="ECO:0000256" key="2">
    <source>
        <dbReference type="ARBA" id="ARBA00022679"/>
    </source>
</evidence>
<dbReference type="PANTHER" id="PTHR13069:SF21">
    <property type="entry name" value="ALKYLATED DNA REPAIR PROTEIN ALKB HOMOLOG 8"/>
    <property type="match status" value="1"/>
</dbReference>
<dbReference type="Pfam" id="PF08241">
    <property type="entry name" value="Methyltransf_11"/>
    <property type="match status" value="1"/>
</dbReference>
<dbReference type="GO" id="GO:0005634">
    <property type="term" value="C:nucleus"/>
    <property type="evidence" value="ECO:0007669"/>
    <property type="project" value="TreeGrafter"/>
</dbReference>
<feature type="non-terminal residue" evidence="4">
    <location>
        <position position="1"/>
    </location>
</feature>
<dbReference type="CDD" id="cd02440">
    <property type="entry name" value="AdoMet_MTases"/>
    <property type="match status" value="1"/>
</dbReference>
<evidence type="ECO:0000256" key="1">
    <source>
        <dbReference type="ARBA" id="ARBA00022603"/>
    </source>
</evidence>
<accession>A0A699ZVA0</accession>
<dbReference type="EMBL" id="BLLF01001999">
    <property type="protein sequence ID" value="GFH22248.1"/>
    <property type="molecule type" value="Genomic_DNA"/>
</dbReference>
<dbReference type="GO" id="GO:0008757">
    <property type="term" value="F:S-adenosylmethionine-dependent methyltransferase activity"/>
    <property type="evidence" value="ECO:0007669"/>
    <property type="project" value="InterPro"/>
</dbReference>
<proteinExistence type="predicted"/>
<evidence type="ECO:0000259" key="3">
    <source>
        <dbReference type="Pfam" id="PF08241"/>
    </source>
</evidence>
<dbReference type="GO" id="GO:0000049">
    <property type="term" value="F:tRNA binding"/>
    <property type="evidence" value="ECO:0007669"/>
    <property type="project" value="TreeGrafter"/>
</dbReference>
<dbReference type="GO" id="GO:0002098">
    <property type="term" value="P:tRNA wobble uridine modification"/>
    <property type="evidence" value="ECO:0007669"/>
    <property type="project" value="TreeGrafter"/>
</dbReference>
<feature type="domain" description="Methyltransferase type 11" evidence="3">
    <location>
        <begin position="52"/>
        <end position="152"/>
    </location>
</feature>
<dbReference type="GO" id="GO:0030488">
    <property type="term" value="P:tRNA methylation"/>
    <property type="evidence" value="ECO:0007669"/>
    <property type="project" value="TreeGrafter"/>
</dbReference>
<keyword evidence="5" id="KW-1185">Reference proteome</keyword>
<feature type="non-terminal residue" evidence="4">
    <location>
        <position position="177"/>
    </location>
</feature>
<dbReference type="GO" id="GO:0005737">
    <property type="term" value="C:cytoplasm"/>
    <property type="evidence" value="ECO:0007669"/>
    <property type="project" value="TreeGrafter"/>
</dbReference>
<keyword evidence="2" id="KW-0808">Transferase</keyword>
<dbReference type="AlphaFoldDB" id="A0A699ZVA0"/>
<evidence type="ECO:0000313" key="5">
    <source>
        <dbReference type="Proteomes" id="UP000485058"/>
    </source>
</evidence>
<comment type="caution">
    <text evidence="4">The sequence shown here is derived from an EMBL/GenBank/DDBJ whole genome shotgun (WGS) entry which is preliminary data.</text>
</comment>
<name>A0A699ZVA0_HAELA</name>
<sequence length="177" mass="19261">MGSGQQLQALEDRHVNAVYDAIASHFSATRFAIWPRVREFLDRLPPGALVADVGCGNGKYFGVRRDIMVLGSDRSAGLAEVASRRLHPAGLGPAQALRADVLQADGLALPYRPSSCDGVLCIAVLHHISSRARRLRLLQQLVRLLRPGGLALVTVWALEQEEPQKTVAKWTRISAPV</sequence>
<protein>
    <submittedName>
        <fullName evidence="4">Alkylated DNA repair protein</fullName>
    </submittedName>
</protein>
<evidence type="ECO:0000313" key="4">
    <source>
        <dbReference type="EMBL" id="GFH22248.1"/>
    </source>
</evidence>
<gene>
    <name evidence="4" type="ORF">HaLaN_19683</name>
</gene>
<dbReference type="PANTHER" id="PTHR13069">
    <property type="entry name" value="ALKYLATED DNA REPAIR PROTEIN ALKB HOMOLOG 8"/>
    <property type="match status" value="1"/>
</dbReference>
<dbReference type="Proteomes" id="UP000485058">
    <property type="component" value="Unassembled WGS sequence"/>
</dbReference>
<dbReference type="InterPro" id="IPR013216">
    <property type="entry name" value="Methyltransf_11"/>
</dbReference>
<organism evidence="4 5">
    <name type="scientific">Haematococcus lacustris</name>
    <name type="common">Green alga</name>
    <name type="synonym">Haematococcus pluvialis</name>
    <dbReference type="NCBI Taxonomy" id="44745"/>
    <lineage>
        <taxon>Eukaryota</taxon>
        <taxon>Viridiplantae</taxon>
        <taxon>Chlorophyta</taxon>
        <taxon>core chlorophytes</taxon>
        <taxon>Chlorophyceae</taxon>
        <taxon>CS clade</taxon>
        <taxon>Chlamydomonadales</taxon>
        <taxon>Haematococcaceae</taxon>
        <taxon>Haematococcus</taxon>
    </lineage>
</organism>